<dbReference type="RefSeq" id="WP_369456136.1">
    <property type="nucleotide sequence ID" value="NZ_JBGCUO010000002.1"/>
</dbReference>
<reference evidence="10 11" key="1">
    <citation type="submission" date="2024-07" db="EMBL/GenBank/DDBJ databases">
        <authorList>
            <person name="Ren Q."/>
        </authorList>
    </citation>
    <scope>NUCLEOTIDE SEQUENCE [LARGE SCALE GENOMIC DNA]</scope>
    <source>
        <strain evidence="10 11">REN37</strain>
    </source>
</reference>
<dbReference type="PRINTS" id="PR00420">
    <property type="entry name" value="RNGMNOXGNASE"/>
</dbReference>
<comment type="pathway">
    <text evidence="2">Cofactor biosynthesis; ubiquinone biosynthesis.</text>
</comment>
<keyword evidence="6" id="KW-0560">Oxidoreductase</keyword>
<protein>
    <submittedName>
        <fullName evidence="10">FAD-dependent monooxygenase</fullName>
    </submittedName>
</protein>
<dbReference type="NCBIfam" id="TIGR01988">
    <property type="entry name" value="Ubi-OHases"/>
    <property type="match status" value="1"/>
</dbReference>
<feature type="transmembrane region" description="Helical" evidence="8">
    <location>
        <begin position="6"/>
        <end position="25"/>
    </location>
</feature>
<keyword evidence="8" id="KW-1133">Transmembrane helix</keyword>
<dbReference type="Proteomes" id="UP001562065">
    <property type="component" value="Unassembled WGS sequence"/>
</dbReference>
<comment type="similarity">
    <text evidence="3">Belongs to the UbiH/COQ6 family.</text>
</comment>
<evidence type="ECO:0000256" key="7">
    <source>
        <dbReference type="ARBA" id="ARBA00023033"/>
    </source>
</evidence>
<dbReference type="Gene3D" id="3.50.50.60">
    <property type="entry name" value="FAD/NAD(P)-binding domain"/>
    <property type="match status" value="2"/>
</dbReference>
<keyword evidence="8" id="KW-0812">Transmembrane</keyword>
<evidence type="ECO:0000256" key="3">
    <source>
        <dbReference type="ARBA" id="ARBA00005349"/>
    </source>
</evidence>
<comment type="cofactor">
    <cofactor evidence="1">
        <name>FAD</name>
        <dbReference type="ChEBI" id="CHEBI:57692"/>
    </cofactor>
</comment>
<evidence type="ECO:0000256" key="8">
    <source>
        <dbReference type="SAM" id="Phobius"/>
    </source>
</evidence>
<keyword evidence="8" id="KW-0472">Membrane</keyword>
<keyword evidence="4" id="KW-0285">Flavoprotein</keyword>
<name>A0ABV4AJ64_9GAMM</name>
<dbReference type="Pfam" id="PF01494">
    <property type="entry name" value="FAD_binding_3"/>
    <property type="match status" value="1"/>
</dbReference>
<keyword evidence="5" id="KW-0274">FAD</keyword>
<proteinExistence type="inferred from homology"/>
<dbReference type="SUPFAM" id="SSF51905">
    <property type="entry name" value="FAD/NAD(P)-binding domain"/>
    <property type="match status" value="1"/>
</dbReference>
<dbReference type="PANTHER" id="PTHR43876">
    <property type="entry name" value="UBIQUINONE BIOSYNTHESIS MONOOXYGENASE COQ6, MITOCHONDRIAL"/>
    <property type="match status" value="1"/>
</dbReference>
<organism evidence="10 11">
    <name type="scientific">Isoalcanivorax beigongshangi</name>
    <dbReference type="NCBI Taxonomy" id="3238810"/>
    <lineage>
        <taxon>Bacteria</taxon>
        <taxon>Pseudomonadati</taxon>
        <taxon>Pseudomonadota</taxon>
        <taxon>Gammaproteobacteria</taxon>
        <taxon>Oceanospirillales</taxon>
        <taxon>Alcanivoracaceae</taxon>
        <taxon>Isoalcanivorax</taxon>
    </lineage>
</organism>
<evidence type="ECO:0000259" key="9">
    <source>
        <dbReference type="Pfam" id="PF01494"/>
    </source>
</evidence>
<dbReference type="InterPro" id="IPR036188">
    <property type="entry name" value="FAD/NAD-bd_sf"/>
</dbReference>
<dbReference type="GO" id="GO:0004497">
    <property type="term" value="F:monooxygenase activity"/>
    <property type="evidence" value="ECO:0007669"/>
    <property type="project" value="UniProtKB-KW"/>
</dbReference>
<evidence type="ECO:0000256" key="5">
    <source>
        <dbReference type="ARBA" id="ARBA00022827"/>
    </source>
</evidence>
<comment type="caution">
    <text evidence="10">The sequence shown here is derived from an EMBL/GenBank/DDBJ whole genome shotgun (WGS) entry which is preliminary data.</text>
</comment>
<evidence type="ECO:0000256" key="6">
    <source>
        <dbReference type="ARBA" id="ARBA00023002"/>
    </source>
</evidence>
<dbReference type="InterPro" id="IPR002938">
    <property type="entry name" value="FAD-bd"/>
</dbReference>
<evidence type="ECO:0000256" key="4">
    <source>
        <dbReference type="ARBA" id="ARBA00022630"/>
    </source>
</evidence>
<feature type="domain" description="FAD-binding" evidence="9">
    <location>
        <begin position="7"/>
        <end position="351"/>
    </location>
</feature>
<accession>A0ABV4AJ64</accession>
<dbReference type="EMBL" id="JBGCUO010000002">
    <property type="protein sequence ID" value="MEY1662864.1"/>
    <property type="molecule type" value="Genomic_DNA"/>
</dbReference>
<evidence type="ECO:0000313" key="11">
    <source>
        <dbReference type="Proteomes" id="UP001562065"/>
    </source>
</evidence>
<evidence type="ECO:0000256" key="2">
    <source>
        <dbReference type="ARBA" id="ARBA00004749"/>
    </source>
</evidence>
<keyword evidence="7 10" id="KW-0503">Monooxygenase</keyword>
<evidence type="ECO:0000313" key="10">
    <source>
        <dbReference type="EMBL" id="MEY1662864.1"/>
    </source>
</evidence>
<sequence length="396" mass="42707">MTAPRSVPVAIVGGGMAGLLLALLLRQAGQRQVLLLETTPLQDDGLPLAPSFDARSTALSAGTLQVFDQLGLRETLLEQAEPILSVDVSRKSRLGQVRINAAEEGLPMLGAVTENRWLGRVLLAAVARVGGIELRAPCAVRNARRQPDGYLIETEQGESIHCRLLVAADGAHSRVRQAFGLDARHQDTGHEAIFANIELQRDHGGVAWERFLDAGPMALLPLPGRRMALVWTGTQRRMAPLLECPSEQFIAALQDDFGIDRLGPIARIGSRHRYPLVLTHAIGQVVPFGVVVGNAAHTLHPVAGQGFNLSVRDLALLAQTVGDSDTPGALTGLQRYHAARAADQQQIVQASRLLPELFRATWGPFAHSRQLGLVAMDLWPRLRSGFAARAMGVQHA</sequence>
<dbReference type="PANTHER" id="PTHR43876:SF8">
    <property type="entry name" value="2-OCTAPRENYL-6-METHOXYPHENOL HYDROXYLASE"/>
    <property type="match status" value="1"/>
</dbReference>
<gene>
    <name evidence="10" type="ORF">AB5I84_11950</name>
</gene>
<evidence type="ECO:0000256" key="1">
    <source>
        <dbReference type="ARBA" id="ARBA00001974"/>
    </source>
</evidence>
<dbReference type="InterPro" id="IPR051205">
    <property type="entry name" value="UbiH/COQ6_monooxygenase"/>
</dbReference>
<keyword evidence="11" id="KW-1185">Reference proteome</keyword>
<dbReference type="InterPro" id="IPR010971">
    <property type="entry name" value="UbiH/COQ6"/>
</dbReference>